<protein>
    <submittedName>
        <fullName evidence="1">Uncharacterized protein</fullName>
    </submittedName>
</protein>
<dbReference type="OrthoDB" id="5358475at2759"/>
<evidence type="ECO:0000313" key="1">
    <source>
        <dbReference type="EMBL" id="PHH60132.1"/>
    </source>
</evidence>
<comment type="caution">
    <text evidence="1">The sequence shown here is derived from an EMBL/GenBank/DDBJ whole genome shotgun (WGS) entry which is preliminary data.</text>
</comment>
<dbReference type="EMBL" id="NJET01000162">
    <property type="protein sequence ID" value="PHH60132.1"/>
    <property type="molecule type" value="Genomic_DNA"/>
</dbReference>
<dbReference type="STRING" id="1399860.A0A2C5XYU0"/>
<proteinExistence type="predicted"/>
<reference evidence="1 2" key="1">
    <citation type="submission" date="2017-06" db="EMBL/GenBank/DDBJ databases">
        <title>Ant-infecting Ophiocordyceps genomes reveal a high diversity of potential behavioral manipulation genes and a possible major role for enterotoxins.</title>
        <authorList>
            <person name="De Bekker C."/>
            <person name="Evans H.C."/>
            <person name="Brachmann A."/>
            <person name="Hughes D.P."/>
        </authorList>
    </citation>
    <scope>NUCLEOTIDE SEQUENCE [LARGE SCALE GENOMIC DNA]</scope>
    <source>
        <strain evidence="1 2">Map64</strain>
    </source>
</reference>
<dbReference type="Proteomes" id="UP000226192">
    <property type="component" value="Unassembled WGS sequence"/>
</dbReference>
<sequence length="675" mass="74697">MRTELLAVSQLQLGFLQPASLAPPRQLEPWHFAPLSLGSISPAGWLQGEMQAMADGLAGHEHDFYIFVNDSSWLHDGGTEYSNLNEALPYWFNGLVPLAYGLDNARLKKQVHSVAQTVISKQAADGWLGPETGAERNFWARVPMLLGLTQLVEANKTWERSVVKSLRSFMTLTNAMLKDGGRGYTNCSQEIDCSWSQVRIQDLVVTIQWLLQRYPSSQDAVLWENMDLFYAQNQYKWDEWYTEQTYPQVVDPSNATIFPFIHGVNVGQGLKASAVFHRINSSQSLVQKSIDAVDWTLRYHGAASGTILADELQRDLAPWSGSELCTAVETAYSLAYLYQALGRSSHADGAERVVFNALPAMMTGDKWAHQYMTQPNQPFALDTGGSRPFFTTANNGVATTFGMEPQYPCCTVNHGQGYAKFIANSWVKIGDAELGHVLLSPSSLRSRVGSGSVKIACVTDYPFSDLLQYDIAAQVDFDLYIRVPEWAAPSFTTSLGKALQRDAQSGMHRIPIKAGTQTVSVTLGTKIRTEPRANKTVAVLYGNLLYSLDVGASQTSSLPHAYNNPRGPGIGNLPFPQLRDYYIQNTQPWNVAIDPSTLEYHGLGKQQLPNPVFEQGASASFITVDGCEISWPLYRNVTPGWAPAERKCIGGKRKFRLVPHATAKVHMSELPVVEF</sequence>
<accession>A0A2C5XYU0</accession>
<keyword evidence="2" id="KW-1185">Reference proteome</keyword>
<name>A0A2C5XYU0_9HYPO</name>
<evidence type="ECO:0000313" key="2">
    <source>
        <dbReference type="Proteomes" id="UP000226192"/>
    </source>
</evidence>
<dbReference type="AlphaFoldDB" id="A0A2C5XYU0"/>
<gene>
    <name evidence="1" type="ORF">CDD81_2090</name>
</gene>
<organism evidence="1 2">
    <name type="scientific">Ophiocordyceps australis</name>
    <dbReference type="NCBI Taxonomy" id="1399860"/>
    <lineage>
        <taxon>Eukaryota</taxon>
        <taxon>Fungi</taxon>
        <taxon>Dikarya</taxon>
        <taxon>Ascomycota</taxon>
        <taxon>Pezizomycotina</taxon>
        <taxon>Sordariomycetes</taxon>
        <taxon>Hypocreomycetidae</taxon>
        <taxon>Hypocreales</taxon>
        <taxon>Ophiocordycipitaceae</taxon>
        <taxon>Ophiocordyceps</taxon>
    </lineage>
</organism>